<dbReference type="Proteomes" id="UP000321424">
    <property type="component" value="Unassembled WGS sequence"/>
</dbReference>
<organism evidence="2 3">
    <name type="scientific">Nocardia ninae NBRC 108245</name>
    <dbReference type="NCBI Taxonomy" id="1210091"/>
    <lineage>
        <taxon>Bacteria</taxon>
        <taxon>Bacillati</taxon>
        <taxon>Actinomycetota</taxon>
        <taxon>Actinomycetes</taxon>
        <taxon>Mycobacteriales</taxon>
        <taxon>Nocardiaceae</taxon>
        <taxon>Nocardia</taxon>
    </lineage>
</organism>
<name>A0A511MQA0_9NOCA</name>
<dbReference type="Pfam" id="PF19455">
    <property type="entry name" value="DUF5993"/>
    <property type="match status" value="1"/>
</dbReference>
<dbReference type="InterPro" id="IPR046035">
    <property type="entry name" value="DUF5993"/>
</dbReference>
<accession>A0A511MQA0</accession>
<gene>
    <name evidence="2" type="ORF">NN4_71800</name>
</gene>
<evidence type="ECO:0000256" key="1">
    <source>
        <dbReference type="SAM" id="Phobius"/>
    </source>
</evidence>
<keyword evidence="3" id="KW-1185">Reference proteome</keyword>
<dbReference type="RefSeq" id="WP_167768923.1">
    <property type="nucleotide sequence ID" value="NZ_BJXA01000074.1"/>
</dbReference>
<keyword evidence="1" id="KW-1133">Transmembrane helix</keyword>
<reference evidence="2 3" key="1">
    <citation type="submission" date="2019-07" db="EMBL/GenBank/DDBJ databases">
        <title>Whole genome shotgun sequence of Nocardia ninae NBRC 108245.</title>
        <authorList>
            <person name="Hosoyama A."/>
            <person name="Uohara A."/>
            <person name="Ohji S."/>
            <person name="Ichikawa N."/>
        </authorList>
    </citation>
    <scope>NUCLEOTIDE SEQUENCE [LARGE SCALE GENOMIC DNA]</scope>
    <source>
        <strain evidence="2 3">NBRC 108245</strain>
    </source>
</reference>
<keyword evidence="1" id="KW-0812">Transmembrane</keyword>
<evidence type="ECO:0000313" key="3">
    <source>
        <dbReference type="Proteomes" id="UP000321424"/>
    </source>
</evidence>
<feature type="transmembrane region" description="Helical" evidence="1">
    <location>
        <begin position="28"/>
        <end position="52"/>
    </location>
</feature>
<dbReference type="EMBL" id="BJXA01000074">
    <property type="protein sequence ID" value="GEM42661.1"/>
    <property type="molecule type" value="Genomic_DNA"/>
</dbReference>
<keyword evidence="1" id="KW-0472">Membrane</keyword>
<dbReference type="AlphaFoldDB" id="A0A511MQA0"/>
<comment type="caution">
    <text evidence="2">The sequence shown here is derived from an EMBL/GenBank/DDBJ whole genome shotgun (WGS) entry which is preliminary data.</text>
</comment>
<protein>
    <submittedName>
        <fullName evidence="2">Uncharacterized protein</fullName>
    </submittedName>
</protein>
<evidence type="ECO:0000313" key="2">
    <source>
        <dbReference type="EMBL" id="GEM42661.1"/>
    </source>
</evidence>
<sequence length="54" mass="5848">MDTLIFGGLLAVLVILCGQRSRRMVLGAWWVLLVATLLLMAHHITGGLGLGLNY</sequence>
<proteinExistence type="predicted"/>